<keyword evidence="3" id="KW-0732">Signal</keyword>
<feature type="chain" id="PRO_5028394937" evidence="3">
    <location>
        <begin position="16"/>
        <end position="575"/>
    </location>
</feature>
<dbReference type="Pfam" id="PF24536">
    <property type="entry name" value="NXPE4_C"/>
    <property type="match status" value="1"/>
</dbReference>
<proteinExistence type="inferred from homology"/>
<dbReference type="SUPFAM" id="SSF81296">
    <property type="entry name" value="E set domains"/>
    <property type="match status" value="1"/>
</dbReference>
<sequence length="575" mass="65041">MTAVFGTLTLVVVLSLNGTFYYKQLQNDTSGSRHQLRVLPHVQNHPVEKLRRNLEEEASPNNATLLQNNPTEEATHPNNTINNQNNPTEKDTHPNSTINDKSNSIKEVRHPINSPTYNQNNITEQVTDPSHTKFVVLNRETEYRQGDVLTAVIVARDVRGRPKTYGGDFFRAKLVSIRPGEASCAGHVTDHGNGTYTVQFPLYWAGDVNVCVQLVHPSETVRVLRRVRDVPAKRGYECIFFETETGPKEERQCFTSQPPGRPLEQLCDLSRKEANGTWFCVKPDALPCSAIAGCRRDVTQKGSQSPYIEAELEQDIQTPIHVKESARAPLDDLPDCSSNTPGVLFHGYWSGNVWKSSVCRVRMFTRADARSCLANKTLYIQGDSTIRQWYLWLAAGHSKGSLKPGPAIAINKDVNIVVHYRSHGLPLMGSHWMNFTQIRYVVDELDSMNGGPNTVIVLGLWAHFTTESLEMFRARLHAIQNAIHRLLQRSPGTRVFVRTGTTREHKDRSFYLRGSDWLAYQITEEIRQIFRTDRDVVVLDTWDMSVCQWEPDNIHPGPALIDSQINMLLSHICPK</sequence>
<evidence type="ECO:0000259" key="4">
    <source>
        <dbReference type="Pfam" id="PF24536"/>
    </source>
</evidence>
<dbReference type="InterPro" id="IPR057106">
    <property type="entry name" value="NXPE4_C"/>
</dbReference>
<dbReference type="Pfam" id="PF06312">
    <property type="entry name" value="Neurexophilin"/>
    <property type="match status" value="1"/>
</dbReference>
<accession>A0A6P5AFA9</accession>
<dbReference type="AlphaFoldDB" id="A0A6P5AFA9"/>
<dbReference type="RefSeq" id="XP_019640506.1">
    <property type="nucleotide sequence ID" value="XM_019784947.1"/>
</dbReference>
<dbReference type="GeneID" id="109482252"/>
<feature type="region of interest" description="Disordered" evidence="2">
    <location>
        <begin position="53"/>
        <end position="123"/>
    </location>
</feature>
<evidence type="ECO:0000256" key="2">
    <source>
        <dbReference type="SAM" id="MobiDB-lite"/>
    </source>
</evidence>
<reference evidence="6" key="1">
    <citation type="submission" date="2025-08" db="UniProtKB">
        <authorList>
            <consortium name="RefSeq"/>
        </authorList>
    </citation>
    <scope>IDENTIFICATION</scope>
    <source>
        <tissue evidence="6">Gonad</tissue>
    </source>
</reference>
<evidence type="ECO:0000256" key="1">
    <source>
        <dbReference type="ARBA" id="ARBA00005431"/>
    </source>
</evidence>
<feature type="compositionally biased region" description="Low complexity" evidence="2">
    <location>
        <begin position="77"/>
        <end position="87"/>
    </location>
</feature>
<gene>
    <name evidence="6" type="primary">LOC109482252</name>
</gene>
<evidence type="ECO:0000313" key="5">
    <source>
        <dbReference type="Proteomes" id="UP000515135"/>
    </source>
</evidence>
<dbReference type="InterPro" id="IPR013783">
    <property type="entry name" value="Ig-like_fold"/>
</dbReference>
<feature type="compositionally biased region" description="Polar residues" evidence="2">
    <location>
        <begin position="113"/>
        <end position="123"/>
    </location>
</feature>
<organism evidence="5 6">
    <name type="scientific">Branchiostoma belcheri</name>
    <name type="common">Amphioxus</name>
    <dbReference type="NCBI Taxonomy" id="7741"/>
    <lineage>
        <taxon>Eukaryota</taxon>
        <taxon>Metazoa</taxon>
        <taxon>Chordata</taxon>
        <taxon>Cephalochordata</taxon>
        <taxon>Leptocardii</taxon>
        <taxon>Amphioxiformes</taxon>
        <taxon>Branchiostomatidae</taxon>
        <taxon>Branchiostoma</taxon>
    </lineage>
</organism>
<protein>
    <submittedName>
        <fullName evidence="6">NXPE family member 3-like</fullName>
    </submittedName>
</protein>
<name>A0A6P5AFA9_BRABE</name>
<dbReference type="SUPFAM" id="SSF52266">
    <property type="entry name" value="SGNH hydrolase"/>
    <property type="match status" value="1"/>
</dbReference>
<evidence type="ECO:0000256" key="3">
    <source>
        <dbReference type="SAM" id="SignalP"/>
    </source>
</evidence>
<evidence type="ECO:0000313" key="6">
    <source>
        <dbReference type="RefSeq" id="XP_019640506.1"/>
    </source>
</evidence>
<dbReference type="Gene3D" id="2.60.40.10">
    <property type="entry name" value="Immunoglobulins"/>
    <property type="match status" value="1"/>
</dbReference>
<feature type="domain" description="NXPE C-terminal" evidence="4">
    <location>
        <begin position="354"/>
        <end position="573"/>
    </location>
</feature>
<dbReference type="InterPro" id="IPR026845">
    <property type="entry name" value="NXPH/NXPE"/>
</dbReference>
<dbReference type="PANTHER" id="PTHR16165:SF5">
    <property type="entry name" value="NXPE FAMILY MEMBER 3"/>
    <property type="match status" value="1"/>
</dbReference>
<feature type="compositionally biased region" description="Polar residues" evidence="2">
    <location>
        <begin position="59"/>
        <end position="72"/>
    </location>
</feature>
<keyword evidence="5" id="KW-1185">Reference proteome</keyword>
<dbReference type="Proteomes" id="UP000515135">
    <property type="component" value="Unplaced"/>
</dbReference>
<dbReference type="InterPro" id="IPR014756">
    <property type="entry name" value="Ig_E-set"/>
</dbReference>
<dbReference type="KEGG" id="bbel:109482252"/>
<dbReference type="OrthoDB" id="5950832at2759"/>
<dbReference type="PANTHER" id="PTHR16165">
    <property type="entry name" value="NXPE FAMILY MEMBER"/>
    <property type="match status" value="1"/>
</dbReference>
<feature type="signal peptide" evidence="3">
    <location>
        <begin position="1"/>
        <end position="15"/>
    </location>
</feature>
<comment type="similarity">
    <text evidence="1">Belongs to the NXPE family.</text>
</comment>